<dbReference type="Pfam" id="PF11708">
    <property type="entry name" value="Slu7"/>
    <property type="match status" value="1"/>
</dbReference>
<keyword evidence="11" id="KW-1185">Reference proteome</keyword>
<dbReference type="GeneID" id="94434040"/>
<feature type="region of interest" description="Disordered" evidence="8">
    <location>
        <begin position="1"/>
        <end position="45"/>
    </location>
</feature>
<evidence type="ECO:0000256" key="3">
    <source>
        <dbReference type="ARBA" id="ARBA00022664"/>
    </source>
</evidence>
<dbReference type="InterPro" id="IPR039974">
    <property type="entry name" value="Splicing_factor_SLU7"/>
</dbReference>
<feature type="region of interest" description="Disordered" evidence="8">
    <location>
        <begin position="602"/>
        <end position="679"/>
    </location>
</feature>
<dbReference type="AlphaFoldDB" id="A0A2C6KFZ7"/>
<feature type="compositionally biased region" description="Basic and acidic residues" evidence="8">
    <location>
        <begin position="645"/>
        <end position="658"/>
    </location>
</feature>
<dbReference type="GO" id="GO:0000398">
    <property type="term" value="P:mRNA splicing, via spliceosome"/>
    <property type="evidence" value="ECO:0007669"/>
    <property type="project" value="UniProtKB-UniRule"/>
</dbReference>
<dbReference type="Proteomes" id="UP000221165">
    <property type="component" value="Unassembled WGS sequence"/>
</dbReference>
<proteinExistence type="inferred from homology"/>
<feature type="compositionally biased region" description="Low complexity" evidence="8">
    <location>
        <begin position="334"/>
        <end position="343"/>
    </location>
</feature>
<dbReference type="PANTHER" id="PTHR12942:SF2">
    <property type="entry name" value="PRE-MRNA-SPLICING FACTOR SLU7"/>
    <property type="match status" value="1"/>
</dbReference>
<evidence type="ECO:0000256" key="7">
    <source>
        <dbReference type="RuleBase" id="RU367071"/>
    </source>
</evidence>
<feature type="compositionally biased region" description="Basic and acidic residues" evidence="8">
    <location>
        <begin position="307"/>
        <end position="333"/>
    </location>
</feature>
<comment type="subunit">
    <text evidence="7">Associated with the spliceosome.</text>
</comment>
<organism evidence="10 11">
    <name type="scientific">Cystoisospora suis</name>
    <dbReference type="NCBI Taxonomy" id="483139"/>
    <lineage>
        <taxon>Eukaryota</taxon>
        <taxon>Sar</taxon>
        <taxon>Alveolata</taxon>
        <taxon>Apicomplexa</taxon>
        <taxon>Conoidasida</taxon>
        <taxon>Coccidia</taxon>
        <taxon>Eucoccidiorida</taxon>
        <taxon>Eimeriorina</taxon>
        <taxon>Sarcocystidae</taxon>
        <taxon>Cystoisospora</taxon>
    </lineage>
</organism>
<dbReference type="PANTHER" id="PTHR12942">
    <property type="entry name" value="STEP II SPLICING FACTOR SLU7"/>
    <property type="match status" value="1"/>
</dbReference>
<comment type="function">
    <text evidence="7">Involved in pre-mRNA splicing.</text>
</comment>
<accession>A0A2C6KFZ7</accession>
<protein>
    <recommendedName>
        <fullName evidence="7">Pre-mRNA-splicing factor SLU7</fullName>
    </recommendedName>
</protein>
<reference evidence="10 11" key="1">
    <citation type="journal article" date="2017" name="Int. J. Parasitol.">
        <title>The genome of the protozoan parasite Cystoisospora suis and a reverse vaccinology approach to identify vaccine candidates.</title>
        <authorList>
            <person name="Palmieri N."/>
            <person name="Shrestha A."/>
            <person name="Ruttkowski B."/>
            <person name="Beck T."/>
            <person name="Vogl C."/>
            <person name="Tomley F."/>
            <person name="Blake D.P."/>
            <person name="Joachim A."/>
        </authorList>
    </citation>
    <scope>NUCLEOTIDE SEQUENCE [LARGE SCALE GENOMIC DNA]</scope>
    <source>
        <strain evidence="10 11">Wien I</strain>
    </source>
</reference>
<feature type="compositionally biased region" description="Basic and acidic residues" evidence="8">
    <location>
        <begin position="260"/>
        <end position="272"/>
    </location>
</feature>
<evidence type="ECO:0000256" key="1">
    <source>
        <dbReference type="ARBA" id="ARBA00004123"/>
    </source>
</evidence>
<comment type="similarity">
    <text evidence="2 7">Belongs to the SLU7 family.</text>
</comment>
<evidence type="ECO:0000256" key="8">
    <source>
        <dbReference type="SAM" id="MobiDB-lite"/>
    </source>
</evidence>
<evidence type="ECO:0000256" key="2">
    <source>
        <dbReference type="ARBA" id="ARBA00007203"/>
    </source>
</evidence>
<keyword evidence="6 7" id="KW-0539">Nucleus</keyword>
<name>A0A2C6KFZ7_9APIC</name>
<feature type="compositionally biased region" description="Polar residues" evidence="8">
    <location>
        <begin position="1"/>
        <end position="11"/>
    </location>
</feature>
<gene>
    <name evidence="10" type="ORF">CSUI_010727</name>
</gene>
<evidence type="ECO:0000256" key="5">
    <source>
        <dbReference type="ARBA" id="ARBA00023187"/>
    </source>
</evidence>
<dbReference type="GO" id="GO:0030628">
    <property type="term" value="F:pre-mRNA 3'-splice site binding"/>
    <property type="evidence" value="ECO:0007669"/>
    <property type="project" value="UniProtKB-UniRule"/>
</dbReference>
<evidence type="ECO:0000313" key="10">
    <source>
        <dbReference type="EMBL" id="PHJ15462.1"/>
    </source>
</evidence>
<dbReference type="InterPro" id="IPR021715">
    <property type="entry name" value="Slu7_dom"/>
</dbReference>
<keyword evidence="3 7" id="KW-0507">mRNA processing</keyword>
<evidence type="ECO:0000313" key="11">
    <source>
        <dbReference type="Proteomes" id="UP000221165"/>
    </source>
</evidence>
<feature type="compositionally biased region" description="Low complexity" evidence="8">
    <location>
        <begin position="411"/>
        <end position="420"/>
    </location>
</feature>
<evidence type="ECO:0000259" key="9">
    <source>
        <dbReference type="Pfam" id="PF11708"/>
    </source>
</evidence>
<evidence type="ECO:0000256" key="4">
    <source>
        <dbReference type="ARBA" id="ARBA00022728"/>
    </source>
</evidence>
<feature type="compositionally biased region" description="Basic residues" evidence="8">
    <location>
        <begin position="197"/>
        <end position="208"/>
    </location>
</feature>
<evidence type="ECO:0000256" key="6">
    <source>
        <dbReference type="ARBA" id="ARBA00023242"/>
    </source>
</evidence>
<comment type="caution">
    <text evidence="10">The sequence shown here is derived from an EMBL/GenBank/DDBJ whole genome shotgun (WGS) entry which is preliminary data.</text>
</comment>
<comment type="subcellular location">
    <subcellularLocation>
        <location evidence="1 7">Nucleus</location>
    </subcellularLocation>
</comment>
<feature type="compositionally biased region" description="Acidic residues" evidence="8">
    <location>
        <begin position="634"/>
        <end position="644"/>
    </location>
</feature>
<dbReference type="OrthoDB" id="249612at2759"/>
<dbReference type="GO" id="GO:0005681">
    <property type="term" value="C:spliceosomal complex"/>
    <property type="evidence" value="ECO:0007669"/>
    <property type="project" value="UniProtKB-UniRule"/>
</dbReference>
<feature type="domain" description="Pre-mRNA-splicing factor SLU7" evidence="9">
    <location>
        <begin position="292"/>
        <end position="566"/>
    </location>
</feature>
<feature type="compositionally biased region" description="Basic and acidic residues" evidence="8">
    <location>
        <begin position="209"/>
        <end position="221"/>
    </location>
</feature>
<dbReference type="EMBL" id="MIGC01008084">
    <property type="protein sequence ID" value="PHJ15462.1"/>
    <property type="molecule type" value="Genomic_DNA"/>
</dbReference>
<dbReference type="RefSeq" id="XP_067917195.1">
    <property type="nucleotide sequence ID" value="XM_068070829.1"/>
</dbReference>
<sequence length="679" mass="78843">MSSVLSTSNFQSREDARKAKELEEARKAGTAEPEKDEEGNAINPHIPQYISKAPWYLHQQKPGLKHQRYRPAEKEDISIWYDRGRKKTSSLLYEDEKKRRIKYERGACANCGAKTHTEKECTERPRMKKAKFTNENLCEDEEVLTDLKLSFDGKRDRYAGYDPSEYRWVIRDYELAEVERKRRKAQELQSQLDHLKKQTRKFKKKRRLEKKEREKKKEQEKKKKKGDNVKGGGDQEKEEEDGETGKEKDENGVEESNPEEGEKKNEKKKKENGGGSHTETEDTSDEEEEKEEEEDAEKKKKKRKKGEKNTKEDGEGEEHRDSTDTSEESHTSDSDTSSSSSSSSDEDDVKQHDFDQTSAPVASNDDRYRISTKNLRIREDTAKYLLNLDVNSAFYDPKSRSMRGNPFENLQQQQQQAQQQGDEEGRRHHSHDRMAPSLFQGDNRARTTGDVLDAQKLQVFAWEAYKHGAQVHFNAQPTQLEKLYQQHTDKKKALEEEKKRSLLEKYGGGEHLTADPRALYSQTEAYVEYSRDGTVCKSGRSLRRAFVKSKYEEDVYVGSHTSVYGSWYNLATHTWGYACCKQTNFHADCTGSRPEDLLTKESIGLVSSSSSQNKEREGEKERRDRRDEAQKKEEEEEEKEEEDNEKEKEGGDANDKDRKTKQKHSASEEEEETKKKKKK</sequence>
<feature type="region of interest" description="Disordered" evidence="8">
    <location>
        <begin position="180"/>
        <end position="366"/>
    </location>
</feature>
<feature type="compositionally biased region" description="Basic and acidic residues" evidence="8">
    <location>
        <begin position="12"/>
        <end position="33"/>
    </location>
</feature>
<feature type="region of interest" description="Disordered" evidence="8">
    <location>
        <begin position="397"/>
        <end position="444"/>
    </location>
</feature>
<dbReference type="VEuPathDB" id="ToxoDB:CSUI_010727"/>
<feature type="compositionally biased region" description="Acidic residues" evidence="8">
    <location>
        <begin position="281"/>
        <end position="295"/>
    </location>
</feature>
<feature type="compositionally biased region" description="Basic and acidic residues" evidence="8">
    <location>
        <begin position="613"/>
        <end position="633"/>
    </location>
</feature>
<keyword evidence="5 7" id="KW-0508">mRNA splicing</keyword>
<keyword evidence="4 7" id="KW-0747">Spliceosome</keyword>